<dbReference type="PROSITE" id="PS50011">
    <property type="entry name" value="PROTEIN_KINASE_DOM"/>
    <property type="match status" value="1"/>
</dbReference>
<accession>A0AAF0ISF4</accession>
<reference evidence="11" key="1">
    <citation type="submission" date="2023-03" db="EMBL/GenBank/DDBJ databases">
        <title>Mating type loci evolution in Malassezia.</title>
        <authorList>
            <person name="Coelho M.A."/>
        </authorList>
    </citation>
    <scope>NUCLEOTIDE SEQUENCE</scope>
    <source>
        <strain evidence="11">CBS 7876</strain>
    </source>
</reference>
<keyword evidence="12" id="KW-1185">Reference proteome</keyword>
<evidence type="ECO:0000313" key="12">
    <source>
        <dbReference type="Proteomes" id="UP001214603"/>
    </source>
</evidence>
<proteinExistence type="predicted"/>
<dbReference type="GO" id="GO:0005737">
    <property type="term" value="C:cytoplasm"/>
    <property type="evidence" value="ECO:0007669"/>
    <property type="project" value="TreeGrafter"/>
</dbReference>
<dbReference type="GO" id="GO:0004674">
    <property type="term" value="F:protein serine/threonine kinase activity"/>
    <property type="evidence" value="ECO:0007669"/>
    <property type="project" value="UniProtKB-KW"/>
</dbReference>
<evidence type="ECO:0000259" key="10">
    <source>
        <dbReference type="PROSITE" id="PS50011"/>
    </source>
</evidence>
<feature type="compositionally biased region" description="Pro residues" evidence="9">
    <location>
        <begin position="508"/>
        <end position="525"/>
    </location>
</feature>
<feature type="compositionally biased region" description="Basic and acidic residues" evidence="9">
    <location>
        <begin position="634"/>
        <end position="666"/>
    </location>
</feature>
<feature type="compositionally biased region" description="Basic and acidic residues" evidence="9">
    <location>
        <begin position="403"/>
        <end position="416"/>
    </location>
</feature>
<dbReference type="PANTHER" id="PTHR22967">
    <property type="entry name" value="SERINE/THREONINE PROTEIN KINASE"/>
    <property type="match status" value="1"/>
</dbReference>
<dbReference type="EMBL" id="CP119934">
    <property type="protein sequence ID" value="WFD02119.1"/>
    <property type="molecule type" value="Genomic_DNA"/>
</dbReference>
<comment type="catalytic activity">
    <reaction evidence="7">
        <text>L-threonyl-[protein] + ATP = O-phospho-L-threonyl-[protein] + ADP + H(+)</text>
        <dbReference type="Rhea" id="RHEA:46608"/>
        <dbReference type="Rhea" id="RHEA-COMP:11060"/>
        <dbReference type="Rhea" id="RHEA-COMP:11605"/>
        <dbReference type="ChEBI" id="CHEBI:15378"/>
        <dbReference type="ChEBI" id="CHEBI:30013"/>
        <dbReference type="ChEBI" id="CHEBI:30616"/>
        <dbReference type="ChEBI" id="CHEBI:61977"/>
        <dbReference type="ChEBI" id="CHEBI:456216"/>
        <dbReference type="EC" id="2.7.11.1"/>
    </reaction>
</comment>
<evidence type="ECO:0000313" key="11">
    <source>
        <dbReference type="EMBL" id="WFD02119.1"/>
    </source>
</evidence>
<dbReference type="EC" id="2.7.11.1" evidence="1"/>
<evidence type="ECO:0000256" key="8">
    <source>
        <dbReference type="ARBA" id="ARBA00048679"/>
    </source>
</evidence>
<evidence type="ECO:0000256" key="9">
    <source>
        <dbReference type="SAM" id="MobiDB-lite"/>
    </source>
</evidence>
<feature type="region of interest" description="Disordered" evidence="9">
    <location>
        <begin position="400"/>
        <end position="765"/>
    </location>
</feature>
<keyword evidence="2 11" id="KW-0723">Serine/threonine-protein kinase</keyword>
<evidence type="ECO:0000256" key="1">
    <source>
        <dbReference type="ARBA" id="ARBA00012513"/>
    </source>
</evidence>
<dbReference type="GO" id="GO:0005524">
    <property type="term" value="F:ATP binding"/>
    <property type="evidence" value="ECO:0007669"/>
    <property type="project" value="UniProtKB-KW"/>
</dbReference>
<dbReference type="GO" id="GO:0007015">
    <property type="term" value="P:actin filament organization"/>
    <property type="evidence" value="ECO:0007669"/>
    <property type="project" value="TreeGrafter"/>
</dbReference>
<name>A0AAF0ISF4_9BASI</name>
<dbReference type="InterPro" id="IPR011009">
    <property type="entry name" value="Kinase-like_dom_sf"/>
</dbReference>
<feature type="compositionally biased region" description="Basic and acidic residues" evidence="9">
    <location>
        <begin position="692"/>
        <end position="701"/>
    </location>
</feature>
<dbReference type="PROSITE" id="PS00108">
    <property type="entry name" value="PROTEIN_KINASE_ST"/>
    <property type="match status" value="1"/>
</dbReference>
<sequence length="780" mass="84595">MAQANPPGVLAPFKGQRQLHPGIRVQVGQHVVTVKRFLSQGGFAHVYLVQADRPVRLPSGEQTTSLVLKHMCVWNKDALRSVRAEVEHHRELHGHTSIVHFVEASAANLQGDGWEIFILMECCAGGGLIDFLNTRLQNRLTEKEVLTIFRDVCRGVQVMHAKQLVHRDLKIENILLSQSDPPQFKLCDFGSCFSARGIRPAVTPEDKKRLEAELNMHTTIWYRAPEMVDLRLEQLIDQRADVWALGVLFLEELNSRAAVRKLAANYNKSEQPLADEDEAPEDAGPNPLFRVRARDSVAIDMEPSVRDELASINTASSARQERAPVRSLSELLAEESARNTGDTSATAEPPKQDELASLAEHEKALEALLQPGPTTEEPESVEGPVVGDLLGIEGLSVSSRASAWEKGRECNDKASEASKPGRPSAPMADPPASEHTSPDLAAVESQPETQSGSAEAAAPSEHPSDVETRTDMPASEEKPSDTRGGSRRPSHDSAGSLDRTRSVAAAKPPAPKPGTKPSALPPPSRARPAQNKPIKVAPAREPSSPRSTSPPELPTPQRSATWDVASKPRVAPKPKQYVDAATSPGIQSPTELPVVTPGTDSDVLVNTPNIRARMAQLQQSSQTHAPPVTASKLPLERRSSRVSLDKKAEERAQSAERLEAKTKSEARTSVPSKATAAREGPSEPSRNPYAASRDEKDDSPRVPEGLSAALLSQRSGQVRLTKRPTQSAHLEKPWEKEAAAARQRQGQVMVGADATPESETADEPFAGVNALINRWQSRNS</sequence>
<evidence type="ECO:0000256" key="3">
    <source>
        <dbReference type="ARBA" id="ARBA00022679"/>
    </source>
</evidence>
<evidence type="ECO:0000256" key="2">
    <source>
        <dbReference type="ARBA" id="ARBA00022527"/>
    </source>
</evidence>
<dbReference type="PANTHER" id="PTHR22967:SF57">
    <property type="entry name" value="AUXILIN, ISOFORM A-RELATED"/>
    <property type="match status" value="1"/>
</dbReference>
<dbReference type="Proteomes" id="UP001214603">
    <property type="component" value="Chromosome 1"/>
</dbReference>
<dbReference type="SMART" id="SM00220">
    <property type="entry name" value="S_TKc"/>
    <property type="match status" value="1"/>
</dbReference>
<feature type="compositionally biased region" description="Low complexity" evidence="9">
    <location>
        <begin position="451"/>
        <end position="461"/>
    </location>
</feature>
<gene>
    <name evidence="11" type="primary">AKL1</name>
    <name evidence="11" type="ORF">MOBT1_000798</name>
</gene>
<organism evidence="11 12">
    <name type="scientific">Malassezia obtusa</name>
    <dbReference type="NCBI Taxonomy" id="76774"/>
    <lineage>
        <taxon>Eukaryota</taxon>
        <taxon>Fungi</taxon>
        <taxon>Dikarya</taxon>
        <taxon>Basidiomycota</taxon>
        <taxon>Ustilaginomycotina</taxon>
        <taxon>Malasseziomycetes</taxon>
        <taxon>Malasseziales</taxon>
        <taxon>Malasseziaceae</taxon>
        <taxon>Malassezia</taxon>
    </lineage>
</organism>
<keyword evidence="6" id="KW-0067">ATP-binding</keyword>
<comment type="catalytic activity">
    <reaction evidence="8">
        <text>L-seryl-[protein] + ATP = O-phospho-L-seryl-[protein] + ADP + H(+)</text>
        <dbReference type="Rhea" id="RHEA:17989"/>
        <dbReference type="Rhea" id="RHEA-COMP:9863"/>
        <dbReference type="Rhea" id="RHEA-COMP:11604"/>
        <dbReference type="ChEBI" id="CHEBI:15378"/>
        <dbReference type="ChEBI" id="CHEBI:29999"/>
        <dbReference type="ChEBI" id="CHEBI:30616"/>
        <dbReference type="ChEBI" id="CHEBI:83421"/>
        <dbReference type="ChEBI" id="CHEBI:456216"/>
        <dbReference type="EC" id="2.7.11.1"/>
    </reaction>
</comment>
<feature type="compositionally biased region" description="Basic and acidic residues" evidence="9">
    <location>
        <begin position="729"/>
        <end position="739"/>
    </location>
</feature>
<feature type="region of interest" description="Disordered" evidence="9">
    <location>
        <begin position="331"/>
        <end position="351"/>
    </location>
</feature>
<dbReference type="SUPFAM" id="SSF56112">
    <property type="entry name" value="Protein kinase-like (PK-like)"/>
    <property type="match status" value="1"/>
</dbReference>
<dbReference type="InterPro" id="IPR008271">
    <property type="entry name" value="Ser/Thr_kinase_AS"/>
</dbReference>
<evidence type="ECO:0000256" key="4">
    <source>
        <dbReference type="ARBA" id="ARBA00022741"/>
    </source>
</evidence>
<evidence type="ECO:0000256" key="7">
    <source>
        <dbReference type="ARBA" id="ARBA00047899"/>
    </source>
</evidence>
<feature type="domain" description="Protein kinase" evidence="10">
    <location>
        <begin position="32"/>
        <end position="364"/>
    </location>
</feature>
<dbReference type="Pfam" id="PF00069">
    <property type="entry name" value="Pkinase"/>
    <property type="match status" value="1"/>
</dbReference>
<keyword evidence="3 11" id="KW-0808">Transferase</keyword>
<evidence type="ECO:0000256" key="5">
    <source>
        <dbReference type="ARBA" id="ARBA00022777"/>
    </source>
</evidence>
<keyword evidence="5 11" id="KW-0418">Kinase</keyword>
<dbReference type="InterPro" id="IPR000719">
    <property type="entry name" value="Prot_kinase_dom"/>
</dbReference>
<protein>
    <recommendedName>
        <fullName evidence="1">non-specific serine/threonine protein kinase</fullName>
        <ecNumber evidence="1">2.7.11.1</ecNumber>
    </recommendedName>
</protein>
<evidence type="ECO:0000256" key="6">
    <source>
        <dbReference type="ARBA" id="ARBA00022840"/>
    </source>
</evidence>
<dbReference type="Gene3D" id="1.10.510.10">
    <property type="entry name" value="Transferase(Phosphotransferase) domain 1"/>
    <property type="match status" value="1"/>
</dbReference>
<dbReference type="AlphaFoldDB" id="A0AAF0ISF4"/>
<feature type="compositionally biased region" description="Low complexity" evidence="9">
    <location>
        <begin position="537"/>
        <end position="550"/>
    </location>
</feature>
<keyword evidence="4" id="KW-0547">Nucleotide-binding</keyword>
<feature type="compositionally biased region" description="Polar residues" evidence="9">
    <location>
        <begin position="710"/>
        <end position="728"/>
    </location>
</feature>
<dbReference type="GO" id="GO:0000147">
    <property type="term" value="P:actin cortical patch assembly"/>
    <property type="evidence" value="ECO:0007669"/>
    <property type="project" value="TreeGrafter"/>
</dbReference>
<feature type="compositionally biased region" description="Basic and acidic residues" evidence="9">
    <location>
        <begin position="462"/>
        <end position="481"/>
    </location>
</feature>